<organism evidence="2 3">
    <name type="scientific">Cryptosporangium japonicum</name>
    <dbReference type="NCBI Taxonomy" id="80872"/>
    <lineage>
        <taxon>Bacteria</taxon>
        <taxon>Bacillati</taxon>
        <taxon>Actinomycetota</taxon>
        <taxon>Actinomycetes</taxon>
        <taxon>Cryptosporangiales</taxon>
        <taxon>Cryptosporangiaceae</taxon>
        <taxon>Cryptosporangium</taxon>
    </lineage>
</organism>
<keyword evidence="3" id="KW-1185">Reference proteome</keyword>
<reference evidence="3" key="1">
    <citation type="journal article" date="2019" name="Int. J. Syst. Evol. Microbiol.">
        <title>The Global Catalogue of Microorganisms (GCM) 10K type strain sequencing project: providing services to taxonomists for standard genome sequencing and annotation.</title>
        <authorList>
            <consortium name="The Broad Institute Genomics Platform"/>
            <consortium name="The Broad Institute Genome Sequencing Center for Infectious Disease"/>
            <person name="Wu L."/>
            <person name="Ma J."/>
        </authorList>
    </citation>
    <scope>NUCLEOTIDE SEQUENCE [LARGE SCALE GENOMIC DNA]</scope>
    <source>
        <strain evidence="3">JCM 10425</strain>
    </source>
</reference>
<evidence type="ECO:0000313" key="2">
    <source>
        <dbReference type="EMBL" id="GAA0241748.1"/>
    </source>
</evidence>
<gene>
    <name evidence="2" type="ORF">GCM10009539_28940</name>
</gene>
<feature type="region of interest" description="Disordered" evidence="1">
    <location>
        <begin position="92"/>
        <end position="111"/>
    </location>
</feature>
<evidence type="ECO:0008006" key="4">
    <source>
        <dbReference type="Google" id="ProtNLM"/>
    </source>
</evidence>
<sequence>MPDPVVVTCGGRRCVALRPDASGETLRAAVRETSGAVLIRSQGCLGPCVWAPVALVAPRSEPGGGPLAATVLGPLHRQADLHSLADWVRDGGPAAAPLPAPLRDLQRRDLT</sequence>
<name>A0ABP3DWA5_9ACTN</name>
<proteinExistence type="predicted"/>
<comment type="caution">
    <text evidence="2">The sequence shown here is derived from an EMBL/GenBank/DDBJ whole genome shotgun (WGS) entry which is preliminary data.</text>
</comment>
<dbReference type="InterPro" id="IPR036249">
    <property type="entry name" value="Thioredoxin-like_sf"/>
</dbReference>
<evidence type="ECO:0000256" key="1">
    <source>
        <dbReference type="SAM" id="MobiDB-lite"/>
    </source>
</evidence>
<dbReference type="EMBL" id="BAAAGX010000010">
    <property type="protein sequence ID" value="GAA0241748.1"/>
    <property type="molecule type" value="Genomic_DNA"/>
</dbReference>
<feature type="compositionally biased region" description="Low complexity" evidence="1">
    <location>
        <begin position="92"/>
        <end position="103"/>
    </location>
</feature>
<accession>A0ABP3DWA5</accession>
<protein>
    <recommendedName>
        <fullName evidence="4">(2Fe-2S) ferredoxin domain-containing protein</fullName>
    </recommendedName>
</protein>
<evidence type="ECO:0000313" key="3">
    <source>
        <dbReference type="Proteomes" id="UP001500967"/>
    </source>
</evidence>
<dbReference type="RefSeq" id="WP_344649317.1">
    <property type="nucleotide sequence ID" value="NZ_BAAAGX010000010.1"/>
</dbReference>
<dbReference type="SUPFAM" id="SSF52833">
    <property type="entry name" value="Thioredoxin-like"/>
    <property type="match status" value="1"/>
</dbReference>
<dbReference type="Proteomes" id="UP001500967">
    <property type="component" value="Unassembled WGS sequence"/>
</dbReference>